<evidence type="ECO:0000313" key="4">
    <source>
        <dbReference type="Proteomes" id="UP000070258"/>
    </source>
</evidence>
<evidence type="ECO:0000313" key="3">
    <source>
        <dbReference type="EMBL" id="KXP14205.1"/>
    </source>
</evidence>
<gene>
    <name evidence="3" type="ORF">AXK60_21195</name>
    <name evidence="2" type="ORF">AXK61_15330</name>
</gene>
<sequence>MARDTESIERDIERAREQLAATLDQLGERADPRKLAEQAQQSVIATVTKPPVLAAAAGAVVLVLVVVGSRVARARREKQIIRALAEGRISI</sequence>
<accession>A0A138AUS6</accession>
<keyword evidence="5" id="KW-1185">Reference proteome</keyword>
<keyword evidence="1" id="KW-0472">Membrane</keyword>
<dbReference type="Pfam" id="PF12277">
    <property type="entry name" value="DUF3618"/>
    <property type="match status" value="1"/>
</dbReference>
<keyword evidence="1" id="KW-1133">Transmembrane helix</keyword>
<dbReference type="EMBL" id="LSRF01000006">
    <property type="protein sequence ID" value="KXP14205.1"/>
    <property type="molecule type" value="Genomic_DNA"/>
</dbReference>
<feature type="transmembrane region" description="Helical" evidence="1">
    <location>
        <begin position="52"/>
        <end position="72"/>
    </location>
</feature>
<evidence type="ECO:0000313" key="2">
    <source>
        <dbReference type="EMBL" id="KXP00557.1"/>
    </source>
</evidence>
<evidence type="ECO:0000313" key="5">
    <source>
        <dbReference type="Proteomes" id="UP000070409"/>
    </source>
</evidence>
<reference evidence="3" key="1">
    <citation type="submission" date="2016-02" db="EMBL/GenBank/DDBJ databases">
        <authorList>
            <person name="Teng J.L."/>
            <person name="Yang Y."/>
            <person name="Huang Y."/>
            <person name="Guo F."/>
            <person name="Wei W."/>
            <person name="Chen J.H."/>
            <person name="Wong S.Y."/>
            <person name="Lau S.K."/>
            <person name="Woo P.C."/>
        </authorList>
    </citation>
    <scope>NUCLEOTIDE SEQUENCE</scope>
    <source>
        <strain evidence="3">JCM 15929</strain>
    </source>
</reference>
<evidence type="ECO:0000256" key="1">
    <source>
        <dbReference type="SAM" id="Phobius"/>
    </source>
</evidence>
<dbReference type="EMBL" id="LSRE01000007">
    <property type="protein sequence ID" value="KXP00557.1"/>
    <property type="molecule type" value="Genomic_DNA"/>
</dbReference>
<dbReference type="STRING" id="239498.AXK60_21195"/>
<dbReference type="Proteomes" id="UP000070409">
    <property type="component" value="Unassembled WGS sequence"/>
</dbReference>
<protein>
    <recommendedName>
        <fullName evidence="6">DUF3618 domain-containing protein</fullName>
    </recommendedName>
</protein>
<dbReference type="AlphaFoldDB" id="A0A138AUS6"/>
<keyword evidence="1" id="KW-0812">Transmembrane</keyword>
<organism evidence="3 4">
    <name type="scientific">Tsukamurella pseudospumae</name>
    <dbReference type="NCBI Taxonomy" id="239498"/>
    <lineage>
        <taxon>Bacteria</taxon>
        <taxon>Bacillati</taxon>
        <taxon>Actinomycetota</taxon>
        <taxon>Actinomycetes</taxon>
        <taxon>Mycobacteriales</taxon>
        <taxon>Tsukamurellaceae</taxon>
        <taxon>Tsukamurella</taxon>
    </lineage>
</organism>
<evidence type="ECO:0008006" key="6">
    <source>
        <dbReference type="Google" id="ProtNLM"/>
    </source>
</evidence>
<name>A0A138AUS6_9ACTN</name>
<dbReference type="OrthoDB" id="5196933at2"/>
<reference evidence="4" key="3">
    <citation type="submission" date="2016-02" db="EMBL/GenBank/DDBJ databases">
        <authorList>
            <person name="Wen L."/>
            <person name="He K."/>
            <person name="Yang H."/>
        </authorList>
    </citation>
    <scope>NUCLEOTIDE SEQUENCE [LARGE SCALE GENOMIC DNA]</scope>
    <source>
        <strain evidence="4">JCM 15929</strain>
    </source>
</reference>
<dbReference type="InterPro" id="IPR022062">
    <property type="entry name" value="DUF3618"/>
</dbReference>
<reference evidence="2 5" key="2">
    <citation type="submission" date="2016-02" db="EMBL/GenBank/DDBJ databases">
        <authorList>
            <person name="Teng J.L."/>
            <person name="Tang Y."/>
            <person name="Huang Y."/>
            <person name="Guo F."/>
            <person name="Wei W."/>
            <person name="Chen J.H."/>
            <person name="Wong S.Y."/>
            <person name="Lau S.K."/>
            <person name="Woo P.C."/>
        </authorList>
    </citation>
    <scope>NUCLEOTIDE SEQUENCE [LARGE SCALE GENOMIC DNA]</scope>
    <source>
        <strain evidence="2 5">JCM 13375</strain>
    </source>
</reference>
<comment type="caution">
    <text evidence="3">The sequence shown here is derived from an EMBL/GenBank/DDBJ whole genome shotgun (WGS) entry which is preliminary data.</text>
</comment>
<dbReference type="RefSeq" id="WP_068570097.1">
    <property type="nucleotide sequence ID" value="NZ_LSRE01000007.1"/>
</dbReference>
<dbReference type="Proteomes" id="UP000070258">
    <property type="component" value="Unassembled WGS sequence"/>
</dbReference>
<proteinExistence type="predicted"/>